<organism evidence="2 3">
    <name type="scientific">Caenorhabditis angaria</name>
    <dbReference type="NCBI Taxonomy" id="860376"/>
    <lineage>
        <taxon>Eukaryota</taxon>
        <taxon>Metazoa</taxon>
        <taxon>Ecdysozoa</taxon>
        <taxon>Nematoda</taxon>
        <taxon>Chromadorea</taxon>
        <taxon>Rhabditida</taxon>
        <taxon>Rhabditina</taxon>
        <taxon>Rhabditomorpha</taxon>
        <taxon>Rhabditoidea</taxon>
        <taxon>Rhabditidae</taxon>
        <taxon>Peloderinae</taxon>
        <taxon>Caenorhabditis</taxon>
    </lineage>
</organism>
<keyword evidence="3" id="KW-1185">Reference proteome</keyword>
<evidence type="ECO:0000313" key="2">
    <source>
        <dbReference type="EMBL" id="CAI5452820.1"/>
    </source>
</evidence>
<feature type="compositionally biased region" description="Basic and acidic residues" evidence="1">
    <location>
        <begin position="15"/>
        <end position="25"/>
    </location>
</feature>
<dbReference type="EMBL" id="CANHGI010000005">
    <property type="protein sequence ID" value="CAI5452820.1"/>
    <property type="molecule type" value="Genomic_DNA"/>
</dbReference>
<protein>
    <submittedName>
        <fullName evidence="2">Uncharacterized protein</fullName>
    </submittedName>
</protein>
<gene>
    <name evidence="2" type="ORF">CAMP_LOCUS15457</name>
</gene>
<feature type="region of interest" description="Disordered" evidence="1">
    <location>
        <begin position="1"/>
        <end position="30"/>
    </location>
</feature>
<proteinExistence type="predicted"/>
<dbReference type="AlphaFoldDB" id="A0A9P1IXB5"/>
<reference evidence="2" key="1">
    <citation type="submission" date="2022-11" db="EMBL/GenBank/DDBJ databases">
        <authorList>
            <person name="Kikuchi T."/>
        </authorList>
    </citation>
    <scope>NUCLEOTIDE SEQUENCE</scope>
    <source>
        <strain evidence="2">PS1010</strain>
    </source>
</reference>
<comment type="caution">
    <text evidence="2">The sequence shown here is derived from an EMBL/GenBank/DDBJ whole genome shotgun (WGS) entry which is preliminary data.</text>
</comment>
<name>A0A9P1IXB5_9PELO</name>
<sequence length="93" mass="10904">MPKRSKQSQDDLEDGEIRSENENRKDLKKRKEVILSKKVPKIDKKKGSRKAKKSKEAVVFEYFPVLHESIDILLDLPVFVETLRTDILPDRKI</sequence>
<accession>A0A9P1IXB5</accession>
<dbReference type="Proteomes" id="UP001152747">
    <property type="component" value="Unassembled WGS sequence"/>
</dbReference>
<evidence type="ECO:0000313" key="3">
    <source>
        <dbReference type="Proteomes" id="UP001152747"/>
    </source>
</evidence>
<evidence type="ECO:0000256" key="1">
    <source>
        <dbReference type="SAM" id="MobiDB-lite"/>
    </source>
</evidence>